<feature type="binding site" evidence="15">
    <location>
        <position position="140"/>
    </location>
    <ligand>
        <name>S-adenosyl-L-methionine</name>
        <dbReference type="ChEBI" id="CHEBI:59789"/>
        <label>1</label>
    </ligand>
</feature>
<evidence type="ECO:0000313" key="18">
    <source>
        <dbReference type="EMBL" id="SEH35868.1"/>
    </source>
</evidence>
<keyword evidence="8 14" id="KW-0479">Metal-binding</keyword>
<feature type="binding site" evidence="15">
    <location>
        <position position="50"/>
    </location>
    <ligand>
        <name>S-adenosyl-L-methionine</name>
        <dbReference type="ChEBI" id="CHEBI:59789"/>
        <label>1</label>
    </ligand>
</feature>
<dbReference type="GO" id="GO:0004109">
    <property type="term" value="F:coproporphyrinogen oxidase activity"/>
    <property type="evidence" value="ECO:0007669"/>
    <property type="project" value="InterPro"/>
</dbReference>
<evidence type="ECO:0000256" key="3">
    <source>
        <dbReference type="ARBA" id="ARBA00005493"/>
    </source>
</evidence>
<dbReference type="SFLD" id="SFLDS00029">
    <property type="entry name" value="Radical_SAM"/>
    <property type="match status" value="1"/>
</dbReference>
<dbReference type="CDD" id="cd01335">
    <property type="entry name" value="Radical_SAM"/>
    <property type="match status" value="1"/>
</dbReference>
<keyword evidence="19" id="KW-1185">Reference proteome</keyword>
<dbReference type="InterPro" id="IPR058240">
    <property type="entry name" value="rSAM_sf"/>
</dbReference>
<dbReference type="GO" id="GO:0006782">
    <property type="term" value="P:protoporphyrinogen IX biosynthetic process"/>
    <property type="evidence" value="ECO:0007669"/>
    <property type="project" value="UniProtKB-UniPathway"/>
</dbReference>
<dbReference type="UniPathway" id="UPA00251">
    <property type="reaction ID" value="UER00323"/>
</dbReference>
<evidence type="ECO:0000256" key="12">
    <source>
        <dbReference type="ARBA" id="ARBA00023244"/>
    </source>
</evidence>
<keyword evidence="11 14" id="KW-0411">Iron-sulfur</keyword>
<comment type="subcellular location">
    <subcellularLocation>
        <location evidence="1 14">Cytoplasm</location>
    </subcellularLocation>
</comment>
<keyword evidence="12 14" id="KW-0627">Porphyrin biosynthesis</keyword>
<dbReference type="SUPFAM" id="SSF102114">
    <property type="entry name" value="Radical SAM enzymes"/>
    <property type="match status" value="1"/>
</dbReference>
<dbReference type="InterPro" id="IPR010723">
    <property type="entry name" value="HemN_C"/>
</dbReference>
<dbReference type="InterPro" id="IPR007197">
    <property type="entry name" value="rSAM"/>
</dbReference>
<evidence type="ECO:0000313" key="19">
    <source>
        <dbReference type="Proteomes" id="UP000182983"/>
    </source>
</evidence>
<evidence type="ECO:0000256" key="15">
    <source>
        <dbReference type="PIRSR" id="PIRSR000167-1"/>
    </source>
</evidence>
<name>A0A1H6HNQ4_MAGFU</name>
<evidence type="ECO:0000256" key="13">
    <source>
        <dbReference type="ARBA" id="ARBA00048321"/>
    </source>
</evidence>
<proteinExistence type="inferred from homology"/>
<feature type="binding site" evidence="15">
    <location>
        <position position="167"/>
    </location>
    <ligand>
        <name>S-adenosyl-L-methionine</name>
        <dbReference type="ChEBI" id="CHEBI:59789"/>
        <label>2</label>
    </ligand>
</feature>
<sequence length="450" mass="49961">MRPDLAAKYDLRVPRYTSYPTAPHFHPGVTGETYRKWLGGLDPALELSLYLHVAFCADMCWFCGCHTKVTRRYAPVATYMEAVWREIEMVAEALPQRMLARHIHFGGGSPTILTPTDFVKTVELLKSKFLLKDQSEIAVELDPRTADETYIKALGSVGVTRASIGVQDLDPEVQKAINRIQPYEVSERVVGWLRQYGVAEVNVDLVYGLPHQTLDGLLKTIDTALTGFKPRRVALFGYAHVPWMKKHQRLIPEAALPDTDTRWQMYEQGCKMLADHGYVQIGLDHFAAPDDAMAIALKTKTLNRNFQGYTTDTASTLIGFGASGIGSLPQGYVVNEGEVHAYQRLISDGVLATSRGIAVSDDDRLRREIIERLMCDLEVDIDAVAGSHNVDAAQFDAEIDTLGPLQADGLVIVDGRRLTVTEDGRTLVRAVCAAFDRYLKAGEQRHSKAV</sequence>
<dbReference type="Gene3D" id="3.20.20.70">
    <property type="entry name" value="Aldolase class I"/>
    <property type="match status" value="1"/>
</dbReference>
<dbReference type="SFLD" id="SFLDG01065">
    <property type="entry name" value="anaerobic_coproporphyrinogen-I"/>
    <property type="match status" value="1"/>
</dbReference>
<dbReference type="AlphaFoldDB" id="A0A1H6HNQ4"/>
<evidence type="ECO:0000256" key="9">
    <source>
        <dbReference type="ARBA" id="ARBA00023002"/>
    </source>
</evidence>
<dbReference type="PANTHER" id="PTHR13932">
    <property type="entry name" value="COPROPORPHYRINIGEN III OXIDASE"/>
    <property type="match status" value="1"/>
</dbReference>
<feature type="binding site" evidence="15">
    <location>
        <position position="239"/>
    </location>
    <ligand>
        <name>S-adenosyl-L-methionine</name>
        <dbReference type="ChEBI" id="CHEBI:59789"/>
        <label>2</label>
    </ligand>
</feature>
<evidence type="ECO:0000256" key="1">
    <source>
        <dbReference type="ARBA" id="ARBA00004496"/>
    </source>
</evidence>
<feature type="binding site" evidence="15">
    <location>
        <position position="107"/>
    </location>
    <ligand>
        <name>S-adenosyl-L-methionine</name>
        <dbReference type="ChEBI" id="CHEBI:59789"/>
        <label>1</label>
    </ligand>
</feature>
<dbReference type="PROSITE" id="PS51918">
    <property type="entry name" value="RADICAL_SAM"/>
    <property type="match status" value="1"/>
</dbReference>
<dbReference type="InterPro" id="IPR013785">
    <property type="entry name" value="Aldolase_TIM"/>
</dbReference>
<evidence type="ECO:0000256" key="11">
    <source>
        <dbReference type="ARBA" id="ARBA00023014"/>
    </source>
</evidence>
<keyword evidence="6 14" id="KW-0963">Cytoplasm</keyword>
<comment type="subunit">
    <text evidence="4">Monomer.</text>
</comment>
<comment type="cofactor">
    <cofactor evidence="14 16">
        <name>[4Fe-4S] cluster</name>
        <dbReference type="ChEBI" id="CHEBI:49883"/>
    </cofactor>
    <text evidence="14 16">Binds 1 [4Fe-4S] cluster. The cluster is coordinated with 3 cysteines and an exchangeable S-adenosyl-L-methionine.</text>
</comment>
<dbReference type="EMBL" id="FNWO01000006">
    <property type="protein sequence ID" value="SEH35868.1"/>
    <property type="molecule type" value="Genomic_DNA"/>
</dbReference>
<feature type="binding site" evidence="15">
    <location>
        <begin position="62"/>
        <end position="64"/>
    </location>
    <ligand>
        <name>S-adenosyl-L-methionine</name>
        <dbReference type="ChEBI" id="CHEBI:59789"/>
        <label>2</label>
    </ligand>
</feature>
<gene>
    <name evidence="18" type="ORF">SAMN04244559_01858</name>
</gene>
<dbReference type="NCBIfam" id="TIGR00538">
    <property type="entry name" value="hemN"/>
    <property type="match status" value="1"/>
</dbReference>
<dbReference type="SMART" id="SM00729">
    <property type="entry name" value="Elp3"/>
    <property type="match status" value="1"/>
</dbReference>
<dbReference type="InterPro" id="IPR006638">
    <property type="entry name" value="Elp3/MiaA/NifB-like_rSAM"/>
</dbReference>
<protein>
    <recommendedName>
        <fullName evidence="14">Coproporphyrinogen-III oxidase</fullName>
        <ecNumber evidence="14">1.3.98.3</ecNumber>
    </recommendedName>
</protein>
<reference evidence="19" key="1">
    <citation type="submission" date="2016-10" db="EMBL/GenBank/DDBJ databases">
        <authorList>
            <person name="Varghese N."/>
            <person name="Submissions S."/>
        </authorList>
    </citation>
    <scope>NUCLEOTIDE SEQUENCE [LARGE SCALE GENOMIC DNA]</scope>
    <source>
        <strain evidence="19">DSM 13234</strain>
    </source>
</reference>
<evidence type="ECO:0000256" key="14">
    <source>
        <dbReference type="PIRNR" id="PIRNR000167"/>
    </source>
</evidence>
<dbReference type="PIRSF" id="PIRSF000167">
    <property type="entry name" value="HemN"/>
    <property type="match status" value="1"/>
</dbReference>
<comment type="catalytic activity">
    <reaction evidence="13 14">
        <text>coproporphyrinogen III + 2 S-adenosyl-L-methionine = protoporphyrinogen IX + 2 5'-deoxyadenosine + 2 L-methionine + 2 CO2</text>
        <dbReference type="Rhea" id="RHEA:15425"/>
        <dbReference type="ChEBI" id="CHEBI:16526"/>
        <dbReference type="ChEBI" id="CHEBI:17319"/>
        <dbReference type="ChEBI" id="CHEBI:57307"/>
        <dbReference type="ChEBI" id="CHEBI:57309"/>
        <dbReference type="ChEBI" id="CHEBI:57844"/>
        <dbReference type="ChEBI" id="CHEBI:59789"/>
        <dbReference type="EC" id="1.3.98.3"/>
    </reaction>
</comment>
<keyword evidence="10 14" id="KW-0408">Iron</keyword>
<evidence type="ECO:0000256" key="5">
    <source>
        <dbReference type="ARBA" id="ARBA00022485"/>
    </source>
</evidence>
<keyword evidence="7 14" id="KW-0949">S-adenosyl-L-methionine</keyword>
<evidence type="ECO:0000256" key="16">
    <source>
        <dbReference type="PIRSR" id="PIRSR000167-2"/>
    </source>
</evidence>
<evidence type="ECO:0000256" key="2">
    <source>
        <dbReference type="ARBA" id="ARBA00004785"/>
    </source>
</evidence>
<dbReference type="Pfam" id="PF04055">
    <property type="entry name" value="Radical_SAM"/>
    <property type="match status" value="1"/>
</dbReference>
<dbReference type="Gene3D" id="1.10.10.920">
    <property type="match status" value="1"/>
</dbReference>
<organism evidence="18 19">
    <name type="scientific">Magnetospirillum fulvum</name>
    <name type="common">Rhodospirillum fulvum</name>
    <dbReference type="NCBI Taxonomy" id="1082"/>
    <lineage>
        <taxon>Bacteria</taxon>
        <taxon>Pseudomonadati</taxon>
        <taxon>Pseudomonadota</taxon>
        <taxon>Alphaproteobacteria</taxon>
        <taxon>Rhodospirillales</taxon>
        <taxon>Rhodospirillaceae</taxon>
        <taxon>Magnetospirillum</taxon>
    </lineage>
</organism>
<evidence type="ECO:0000256" key="6">
    <source>
        <dbReference type="ARBA" id="ARBA00022490"/>
    </source>
</evidence>
<dbReference type="InterPro" id="IPR004558">
    <property type="entry name" value="Coprogen_oxidase_HemN"/>
</dbReference>
<feature type="domain" description="Radical SAM core" evidence="17">
    <location>
        <begin position="41"/>
        <end position="276"/>
    </location>
</feature>
<feature type="binding site" evidence="16">
    <location>
        <position position="56"/>
    </location>
    <ligand>
        <name>[4Fe-4S] cluster</name>
        <dbReference type="ChEBI" id="CHEBI:49883"/>
        <note>4Fe-4S-S-AdoMet</note>
    </ligand>
</feature>
<evidence type="ECO:0000256" key="10">
    <source>
        <dbReference type="ARBA" id="ARBA00023004"/>
    </source>
</evidence>
<dbReference type="OrthoDB" id="9808022at2"/>
<accession>A0A1H6HNQ4</accession>
<dbReference type="Pfam" id="PF06969">
    <property type="entry name" value="HemN_C"/>
    <property type="match status" value="1"/>
</dbReference>
<keyword evidence="9 14" id="KW-0560">Oxidoreductase</keyword>
<dbReference type="GO" id="GO:0005737">
    <property type="term" value="C:cytoplasm"/>
    <property type="evidence" value="ECO:0007669"/>
    <property type="project" value="UniProtKB-SubCell"/>
</dbReference>
<feature type="binding site" evidence="16">
    <location>
        <position position="60"/>
    </location>
    <ligand>
        <name>[4Fe-4S] cluster</name>
        <dbReference type="ChEBI" id="CHEBI:49883"/>
        <note>4Fe-4S-S-AdoMet</note>
    </ligand>
</feature>
<dbReference type="EC" id="1.3.98.3" evidence="14"/>
<feature type="binding site" evidence="15">
    <location>
        <position position="179"/>
    </location>
    <ligand>
        <name>S-adenosyl-L-methionine</name>
        <dbReference type="ChEBI" id="CHEBI:59789"/>
        <label>2</label>
    </ligand>
</feature>
<feature type="binding site" evidence="15">
    <location>
        <position position="325"/>
    </location>
    <ligand>
        <name>S-adenosyl-L-methionine</name>
        <dbReference type="ChEBI" id="CHEBI:59789"/>
        <label>1</label>
    </ligand>
</feature>
<dbReference type="RefSeq" id="WP_074767831.1">
    <property type="nucleotide sequence ID" value="NZ_FNWO01000006.1"/>
</dbReference>
<keyword evidence="5 14" id="KW-0004">4Fe-4S</keyword>
<feature type="binding site" evidence="15">
    <location>
        <position position="204"/>
    </location>
    <ligand>
        <name>S-adenosyl-L-methionine</name>
        <dbReference type="ChEBI" id="CHEBI:59789"/>
        <label>2</label>
    </ligand>
</feature>
<evidence type="ECO:0000259" key="17">
    <source>
        <dbReference type="PROSITE" id="PS51918"/>
    </source>
</evidence>
<comment type="pathway">
    <text evidence="2 14">Porphyrin-containing compound metabolism; protoporphyrin-IX biosynthesis; protoporphyrinogen-IX from coproporphyrinogen-III (AdoMet route): step 1/1.</text>
</comment>
<evidence type="ECO:0000256" key="4">
    <source>
        <dbReference type="ARBA" id="ARBA00011245"/>
    </source>
</evidence>
<dbReference type="InterPro" id="IPR034505">
    <property type="entry name" value="Coproporphyrinogen-III_oxidase"/>
</dbReference>
<dbReference type="Proteomes" id="UP000182983">
    <property type="component" value="Unassembled WGS sequence"/>
</dbReference>
<evidence type="ECO:0000256" key="8">
    <source>
        <dbReference type="ARBA" id="ARBA00022723"/>
    </source>
</evidence>
<dbReference type="GO" id="GO:0051539">
    <property type="term" value="F:4 iron, 4 sulfur cluster binding"/>
    <property type="evidence" value="ECO:0007669"/>
    <property type="project" value="UniProtKB-KW"/>
</dbReference>
<dbReference type="GO" id="GO:0046872">
    <property type="term" value="F:metal ion binding"/>
    <property type="evidence" value="ECO:0007669"/>
    <property type="project" value="UniProtKB-KW"/>
</dbReference>
<evidence type="ECO:0000256" key="7">
    <source>
        <dbReference type="ARBA" id="ARBA00022691"/>
    </source>
</evidence>
<dbReference type="PANTHER" id="PTHR13932:SF6">
    <property type="entry name" value="OXYGEN-INDEPENDENT COPROPORPHYRINOGEN III OXIDASE"/>
    <property type="match status" value="1"/>
</dbReference>
<feature type="binding site" evidence="16">
    <location>
        <position position="63"/>
    </location>
    <ligand>
        <name>[4Fe-4S] cluster</name>
        <dbReference type="ChEBI" id="CHEBI:49883"/>
        <note>4Fe-4S-S-AdoMet</note>
    </ligand>
</feature>
<dbReference type="GO" id="GO:0051989">
    <property type="term" value="F:coproporphyrinogen dehydrogenase activity"/>
    <property type="evidence" value="ECO:0007669"/>
    <property type="project" value="UniProtKB-EC"/>
</dbReference>
<comment type="similarity">
    <text evidence="3 14">Belongs to the anaerobic coproporphyrinogen-III oxidase family.</text>
</comment>